<keyword evidence="2" id="KW-0808">Transferase</keyword>
<evidence type="ECO:0000313" key="2">
    <source>
        <dbReference type="EMBL" id="QQM66637.1"/>
    </source>
</evidence>
<dbReference type="InterPro" id="IPR016181">
    <property type="entry name" value="Acyl_CoA_acyltransferase"/>
</dbReference>
<dbReference type="Pfam" id="PF13508">
    <property type="entry name" value="Acetyltransf_7"/>
    <property type="match status" value="1"/>
</dbReference>
<dbReference type="InterPro" id="IPR000182">
    <property type="entry name" value="GNAT_dom"/>
</dbReference>
<proteinExistence type="predicted"/>
<dbReference type="Gene3D" id="3.40.630.30">
    <property type="match status" value="1"/>
</dbReference>
<dbReference type="GO" id="GO:0016747">
    <property type="term" value="F:acyltransferase activity, transferring groups other than amino-acyl groups"/>
    <property type="evidence" value="ECO:0007669"/>
    <property type="project" value="InterPro"/>
</dbReference>
<protein>
    <submittedName>
        <fullName evidence="2">GNAT family N-acetyltransferase</fullName>
    </submittedName>
</protein>
<name>A0A7T7M866_9ACTO</name>
<dbReference type="Proteomes" id="UP000595895">
    <property type="component" value="Chromosome"/>
</dbReference>
<dbReference type="RefSeq" id="WP_200274727.1">
    <property type="nucleotide sequence ID" value="NZ_CP066802.1"/>
</dbReference>
<feature type="domain" description="N-acetyltransferase" evidence="1">
    <location>
        <begin position="199"/>
        <end position="354"/>
    </location>
</feature>
<dbReference type="Pfam" id="PF00583">
    <property type="entry name" value="Acetyltransf_1"/>
    <property type="match status" value="1"/>
</dbReference>
<dbReference type="EMBL" id="CP066802">
    <property type="protein sequence ID" value="QQM66637.1"/>
    <property type="molecule type" value="Genomic_DNA"/>
</dbReference>
<evidence type="ECO:0000259" key="1">
    <source>
        <dbReference type="PROSITE" id="PS51186"/>
    </source>
</evidence>
<sequence>MAPVYGTEHHAGTGLWSLLRSTPRSTMPSILRWQPLSAQDNPELAALIARAEAVDNPPYRTSEAETAEYFMDPSYAGVAGWDAQGVMRGFGLVRLRPGEEVYASMTGVVDPSWRDRGIGRALLRWQAERARHLIGLERAARAGGAGEPGPGHVVTTVLADDERMKSHLEAMGLRPLRWYQELRRPLSLEVPQVELGAFLSVEPWTPEIDDAVLRAHNAATLESLGEAGRALRLSPEEWAAGRTHVEPAWCFVVMDRSGDRARVAGYLRSARFEQDWEALGWREGYTDMLGVLADYRGRDVGRALLAAAMRAYAADGMDYAAAGVDSDNPTGAADLYEALGYQPMRGTILYGMDV</sequence>
<dbReference type="AlphaFoldDB" id="A0A7T7M866"/>
<feature type="domain" description="N-acetyltransferase" evidence="1">
    <location>
        <begin position="31"/>
        <end position="191"/>
    </location>
</feature>
<gene>
    <name evidence="2" type="ORF">JG540_05875</name>
</gene>
<dbReference type="KEGG" id="awe:JG540_05875"/>
<keyword evidence="3" id="KW-1185">Reference proteome</keyword>
<reference evidence="2 3" key="1">
    <citation type="submission" date="2020-12" db="EMBL/GenBank/DDBJ databases">
        <authorList>
            <person name="Zhou J."/>
        </authorList>
    </citation>
    <scope>NUCLEOTIDE SEQUENCE [LARGE SCALE GENOMIC DNA]</scope>
    <source>
        <strain evidence="2 3">CCUG 61299</strain>
    </source>
</reference>
<dbReference type="CDD" id="cd04301">
    <property type="entry name" value="NAT_SF"/>
    <property type="match status" value="1"/>
</dbReference>
<dbReference type="PANTHER" id="PTHR43072:SF60">
    <property type="entry name" value="L-2,4-DIAMINOBUTYRIC ACID ACETYLTRANSFERASE"/>
    <property type="match status" value="1"/>
</dbReference>
<dbReference type="PROSITE" id="PS51186">
    <property type="entry name" value="GNAT"/>
    <property type="match status" value="2"/>
</dbReference>
<dbReference type="SUPFAM" id="SSF55729">
    <property type="entry name" value="Acyl-CoA N-acyltransferases (Nat)"/>
    <property type="match status" value="2"/>
</dbReference>
<organism evidence="2 3">
    <name type="scientific">Actinomyces weissii</name>
    <dbReference type="NCBI Taxonomy" id="675090"/>
    <lineage>
        <taxon>Bacteria</taxon>
        <taxon>Bacillati</taxon>
        <taxon>Actinomycetota</taxon>
        <taxon>Actinomycetes</taxon>
        <taxon>Actinomycetales</taxon>
        <taxon>Actinomycetaceae</taxon>
        <taxon>Actinomyces</taxon>
    </lineage>
</organism>
<evidence type="ECO:0000313" key="3">
    <source>
        <dbReference type="Proteomes" id="UP000595895"/>
    </source>
</evidence>
<dbReference type="PANTHER" id="PTHR43072">
    <property type="entry name" value="N-ACETYLTRANSFERASE"/>
    <property type="match status" value="1"/>
</dbReference>
<accession>A0A7T7M866</accession>